<dbReference type="EMBL" id="CATQJA010002641">
    <property type="protein sequence ID" value="CAJ0575863.1"/>
    <property type="molecule type" value="Genomic_DNA"/>
</dbReference>
<dbReference type="Proteomes" id="UP001177023">
    <property type="component" value="Unassembled WGS sequence"/>
</dbReference>
<proteinExistence type="predicted"/>
<feature type="chain" id="PRO_5041388466" description="Secreted protein" evidence="1">
    <location>
        <begin position="17"/>
        <end position="100"/>
    </location>
</feature>
<evidence type="ECO:0000256" key="1">
    <source>
        <dbReference type="SAM" id="SignalP"/>
    </source>
</evidence>
<feature type="signal peptide" evidence="1">
    <location>
        <begin position="1"/>
        <end position="16"/>
    </location>
</feature>
<evidence type="ECO:0000313" key="2">
    <source>
        <dbReference type="EMBL" id="CAJ0575863.1"/>
    </source>
</evidence>
<keyword evidence="1" id="KW-0732">Signal</keyword>
<sequence length="100" mass="11211">MGTHCLFLCVFTLVTAWDVSSIYGVDKPAPDNCTNAACAQAEAAYIIYFPNLTSCTCLYNLTQWKDLVNDNQTLCPSEEAKLKYAPQTYQTIVEMWIQKG</sequence>
<comment type="caution">
    <text evidence="2">The sequence shown here is derived from an EMBL/GenBank/DDBJ whole genome shotgun (WGS) entry which is preliminary data.</text>
</comment>
<keyword evidence="3" id="KW-1185">Reference proteome</keyword>
<organism evidence="2 3">
    <name type="scientific">Mesorhabditis spiculigera</name>
    <dbReference type="NCBI Taxonomy" id="96644"/>
    <lineage>
        <taxon>Eukaryota</taxon>
        <taxon>Metazoa</taxon>
        <taxon>Ecdysozoa</taxon>
        <taxon>Nematoda</taxon>
        <taxon>Chromadorea</taxon>
        <taxon>Rhabditida</taxon>
        <taxon>Rhabditina</taxon>
        <taxon>Rhabditomorpha</taxon>
        <taxon>Rhabditoidea</taxon>
        <taxon>Rhabditidae</taxon>
        <taxon>Mesorhabditinae</taxon>
        <taxon>Mesorhabditis</taxon>
    </lineage>
</organism>
<evidence type="ECO:0008006" key="4">
    <source>
        <dbReference type="Google" id="ProtNLM"/>
    </source>
</evidence>
<gene>
    <name evidence="2" type="ORF">MSPICULIGERA_LOCUS14166</name>
</gene>
<evidence type="ECO:0000313" key="3">
    <source>
        <dbReference type="Proteomes" id="UP001177023"/>
    </source>
</evidence>
<reference evidence="2" key="1">
    <citation type="submission" date="2023-06" db="EMBL/GenBank/DDBJ databases">
        <authorList>
            <person name="Delattre M."/>
        </authorList>
    </citation>
    <scope>NUCLEOTIDE SEQUENCE</scope>
    <source>
        <strain evidence="2">AF72</strain>
    </source>
</reference>
<dbReference type="AlphaFoldDB" id="A0AA36CV02"/>
<name>A0AA36CV02_9BILA</name>
<feature type="non-terminal residue" evidence="2">
    <location>
        <position position="100"/>
    </location>
</feature>
<accession>A0AA36CV02</accession>
<protein>
    <recommendedName>
        <fullName evidence="4">Secreted protein</fullName>
    </recommendedName>
</protein>